<dbReference type="EMBL" id="JAKEIP010000003">
    <property type="protein sequence ID" value="MCF1592264.1"/>
    <property type="molecule type" value="Genomic_DNA"/>
</dbReference>
<comment type="caution">
    <text evidence="1">The sequence shown here is derived from an EMBL/GenBank/DDBJ whole genome shotgun (WGS) entry which is preliminary data.</text>
</comment>
<dbReference type="InterPro" id="IPR015943">
    <property type="entry name" value="WD40/YVTN_repeat-like_dom_sf"/>
</dbReference>
<evidence type="ECO:0000313" key="1">
    <source>
        <dbReference type="EMBL" id="MCF1592264.1"/>
    </source>
</evidence>
<protein>
    <submittedName>
        <fullName evidence="1">Uncharacterized protein</fullName>
    </submittedName>
</protein>
<dbReference type="AlphaFoldDB" id="A0A9X1PTH2"/>
<dbReference type="SUPFAM" id="SSF101908">
    <property type="entry name" value="Putative isomerase YbhE"/>
    <property type="match status" value="1"/>
</dbReference>
<organism evidence="1 2">
    <name type="scientific">Streptomyces muensis</name>
    <dbReference type="NCBI Taxonomy" id="1077944"/>
    <lineage>
        <taxon>Bacteria</taxon>
        <taxon>Bacillati</taxon>
        <taxon>Actinomycetota</taxon>
        <taxon>Actinomycetes</taxon>
        <taxon>Kitasatosporales</taxon>
        <taxon>Streptomycetaceae</taxon>
        <taxon>Streptomyces</taxon>
    </lineage>
</organism>
<reference evidence="1" key="1">
    <citation type="submission" date="2022-01" db="EMBL/GenBank/DDBJ databases">
        <title>Draft Genome Sequences of Seven Type Strains of the Genus Streptomyces.</title>
        <authorList>
            <person name="Aziz S."/>
            <person name="Coretto E."/>
            <person name="Chronakova A."/>
            <person name="Sproer C."/>
            <person name="Huber K."/>
            <person name="Nouioui I."/>
            <person name="Gross H."/>
        </authorList>
    </citation>
    <scope>NUCLEOTIDE SEQUENCE</scope>
    <source>
        <strain evidence="1">DSM 103493</strain>
    </source>
</reference>
<dbReference type="Proteomes" id="UP001139384">
    <property type="component" value="Unassembled WGS sequence"/>
</dbReference>
<name>A0A9X1PTH2_STRM4</name>
<evidence type="ECO:0000313" key="2">
    <source>
        <dbReference type="Proteomes" id="UP001139384"/>
    </source>
</evidence>
<gene>
    <name evidence="1" type="ORF">L0P92_01585</name>
</gene>
<sequence>MSPMRVRTAVLVLRLRVGPRSRLGRPALGVVLRAADRGAPGAALRTVALRTVARVMKTHGQEAVFRSWLMPSVSGPSPQRWTSPLVAGLVAGLPESPTPVPAFLLDAAWSDWLEGHGSGLWSLLERWGPAPTISEPRVRSLSRLALGDDVPLEAGVLVDAALRFDHPIGERARARLLTPGAHETIDAPETIDLFCAAALNSPDTAAFCAEHHLAPADQVQRAVFFVRTGQPDQYRALDPDGSLLALGYRGASDEERSALRAAMSGLGVLDVLHVLAGQGTRQGDFTSLTEHERRYLVERLADRRDWDQLWSLTLQMPLPEAVRTVDEFGDWRPSGEDDRRVFEALRAADPQAVARFVDTLAGADPLSAIPGTRIRPAGPDGEPIAVGALDFAPDGTQLAFAGRGTGHGSGQGGGQGGGQGNGHCFGILDLRDLAPVWLEGGLPHPAELIAHLGSDAMVVVLRQQIHYAGRSGTVALATRAREVRVVQRIAGDRAFMVTARDPEERPRWGVFVGRSGGLVTDSGLLRGMVDIGAPRASAVDARGRLIAVADADSRVVVADLANSAVNKLVPPLILRHSMRQVAISPSAIVCATDSGALHLWHEPLTTSRAPVTISPWKQHWPPLLHLAWSPALDRFLAVTGTHLKILDMPPTPDTPAPEDPVSEQVPLHPDIPRARARCARVSPRGDLLAVGGLEEGTVDVYVLTALALRPFVASPMGVMSHRDLTKVIAVMENPILNDLSRQALGLLRTCLEHRFRHDVGIGERAASAVPGDHEIELGELQEREGDA</sequence>
<dbReference type="RefSeq" id="WP_234760549.1">
    <property type="nucleotide sequence ID" value="NZ_JAKEIP010000003.1"/>
</dbReference>
<accession>A0A9X1PTH2</accession>
<keyword evidence="2" id="KW-1185">Reference proteome</keyword>
<dbReference type="Gene3D" id="2.130.10.10">
    <property type="entry name" value="YVTN repeat-like/Quinoprotein amine dehydrogenase"/>
    <property type="match status" value="1"/>
</dbReference>
<proteinExistence type="predicted"/>